<protein>
    <submittedName>
        <fullName evidence="1">DUF3515 domain-containing protein</fullName>
    </submittedName>
</protein>
<proteinExistence type="predicted"/>
<dbReference type="InterPro" id="IPR021903">
    <property type="entry name" value="DUF3515"/>
</dbReference>
<name>A0A365YA89_9MICC</name>
<organism evidence="1 2">
    <name type="scientific">Glutamicibacter soli</name>
    <dbReference type="NCBI Taxonomy" id="453836"/>
    <lineage>
        <taxon>Bacteria</taxon>
        <taxon>Bacillati</taxon>
        <taxon>Actinomycetota</taxon>
        <taxon>Actinomycetes</taxon>
        <taxon>Micrococcales</taxon>
        <taxon>Micrococcaceae</taxon>
        <taxon>Glutamicibacter</taxon>
    </lineage>
</organism>
<comment type="caution">
    <text evidence="1">The sequence shown here is derived from an EMBL/GenBank/DDBJ whole genome shotgun (WGS) entry which is preliminary data.</text>
</comment>
<dbReference type="EMBL" id="POAF01000007">
    <property type="protein sequence ID" value="RBL99610.1"/>
    <property type="molecule type" value="Genomic_DNA"/>
</dbReference>
<reference evidence="1 2" key="1">
    <citation type="submission" date="2018-01" db="EMBL/GenBank/DDBJ databases">
        <title>Glutamicibacter soli strain NHPC-3 Whole genome sequence and assembly.</title>
        <authorList>
            <person name="Choudhury P."/>
            <person name="Gupta D."/>
            <person name="Sengupta K."/>
            <person name="Jawed A."/>
            <person name="Sultana N."/>
            <person name="Saha P."/>
        </authorList>
    </citation>
    <scope>NUCLEOTIDE SEQUENCE [LARGE SCALE GENOMIC DNA]</scope>
    <source>
        <strain evidence="1 2">NHPC-3</strain>
    </source>
</reference>
<keyword evidence="2" id="KW-1185">Reference proteome</keyword>
<evidence type="ECO:0000313" key="1">
    <source>
        <dbReference type="EMBL" id="RBL99610.1"/>
    </source>
</evidence>
<gene>
    <name evidence="1" type="ORF">C1H84_14400</name>
</gene>
<accession>A0A365YA89</accession>
<dbReference type="AlphaFoldDB" id="A0A365YA89"/>
<dbReference type="Proteomes" id="UP000252167">
    <property type="component" value="Unassembled WGS sequence"/>
</dbReference>
<sequence>MLPFTDSTQYILSFRFARYAYNVSKISLNPEPSPKLNRKFGRTATLIATLAFVAPGLAACESVASVDAAPDAANPLCAEMMVVLPEVVGDAERRPTSSQATSAWGDPSQVVLRCGVEVPGPTTDPCVSVNDVDWIAHEGNDGIWTLTTYGRTPATEIIMDPQVIPSSTVLATLSDAASRIPAEKQCVSIQKDEQL</sequence>
<evidence type="ECO:0000313" key="2">
    <source>
        <dbReference type="Proteomes" id="UP000252167"/>
    </source>
</evidence>
<dbReference type="Pfam" id="PF12028">
    <property type="entry name" value="DUF3515"/>
    <property type="match status" value="1"/>
</dbReference>